<comment type="caution">
    <text evidence="17">The sequence shown here is derived from an EMBL/GenBank/DDBJ whole genome shotgun (WGS) entry which is preliminary data.</text>
</comment>
<evidence type="ECO:0000256" key="1">
    <source>
        <dbReference type="ARBA" id="ARBA00004370"/>
    </source>
</evidence>
<feature type="non-terminal residue" evidence="17">
    <location>
        <position position="415"/>
    </location>
</feature>
<keyword evidence="8" id="KW-0106">Calcium</keyword>
<feature type="domain" description="EGF-like" evidence="14">
    <location>
        <begin position="384"/>
        <end position="415"/>
    </location>
</feature>
<dbReference type="EMBL" id="VYZK01000234">
    <property type="protein sequence ID" value="NWT70142.1"/>
    <property type="molecule type" value="Genomic_DNA"/>
</dbReference>
<evidence type="ECO:0000256" key="5">
    <source>
        <dbReference type="ARBA" id="ARBA00022536"/>
    </source>
</evidence>
<dbReference type="SUPFAM" id="SSF48726">
    <property type="entry name" value="Immunoglobulin"/>
    <property type="match status" value="1"/>
</dbReference>
<evidence type="ECO:0000256" key="11">
    <source>
        <dbReference type="ARBA" id="ARBA00023180"/>
    </source>
</evidence>
<evidence type="ECO:0000259" key="15">
    <source>
        <dbReference type="PROSITE" id="PS50835"/>
    </source>
</evidence>
<evidence type="ECO:0000256" key="13">
    <source>
        <dbReference type="PROSITE-ProRule" id="PRU00076"/>
    </source>
</evidence>
<dbReference type="PROSITE" id="PS50993">
    <property type="entry name" value="NIDOGEN_G2"/>
    <property type="match status" value="1"/>
</dbReference>
<evidence type="ECO:0000256" key="2">
    <source>
        <dbReference type="ARBA" id="ARBA00004498"/>
    </source>
</evidence>
<dbReference type="PANTHER" id="PTHR10075:SF100">
    <property type="entry name" value="FASCICLIN-2"/>
    <property type="match status" value="1"/>
</dbReference>
<dbReference type="PANTHER" id="PTHR10075">
    <property type="entry name" value="BASIGIN RELATED"/>
    <property type="match status" value="1"/>
</dbReference>
<dbReference type="SMART" id="SM00179">
    <property type="entry name" value="EGF_CA"/>
    <property type="match status" value="1"/>
</dbReference>
<organism evidence="17 18">
    <name type="scientific">Prunella himalayana</name>
    <dbReference type="NCBI Taxonomy" id="670356"/>
    <lineage>
        <taxon>Eukaryota</taxon>
        <taxon>Metazoa</taxon>
        <taxon>Chordata</taxon>
        <taxon>Craniata</taxon>
        <taxon>Vertebrata</taxon>
        <taxon>Euteleostomi</taxon>
        <taxon>Archelosauria</taxon>
        <taxon>Archosauria</taxon>
        <taxon>Dinosauria</taxon>
        <taxon>Saurischia</taxon>
        <taxon>Theropoda</taxon>
        <taxon>Coelurosauria</taxon>
        <taxon>Aves</taxon>
        <taxon>Neognathae</taxon>
        <taxon>Neoaves</taxon>
        <taxon>Telluraves</taxon>
        <taxon>Australaves</taxon>
        <taxon>Passeriformes</taxon>
        <taxon>Passeroidea</taxon>
        <taxon>Prunellidae</taxon>
        <taxon>Prunella</taxon>
    </lineage>
</organism>
<evidence type="ECO:0000256" key="9">
    <source>
        <dbReference type="ARBA" id="ARBA00023136"/>
    </source>
</evidence>
<evidence type="ECO:0000313" key="17">
    <source>
        <dbReference type="EMBL" id="NWT70142.1"/>
    </source>
</evidence>
<feature type="disulfide bond" evidence="13">
    <location>
        <begin position="388"/>
        <end position="398"/>
    </location>
</feature>
<dbReference type="InterPro" id="IPR003598">
    <property type="entry name" value="Ig_sub2"/>
</dbReference>
<dbReference type="CDD" id="cd00054">
    <property type="entry name" value="EGF_CA"/>
    <property type="match status" value="1"/>
</dbReference>
<sequence>TDVGQYRCVAENDAGTAAKVVTLVLQSAPVVTVTPAELRVHAGQQVLLHCVVSGEPTPSVEWQRDGEPLPEGPHARVLPNATLFLPSVTHHDTGSYSCLARNALGSAVAHSSLDVQGGWELQQVQGSLVGVINGHELGVSTLDASVLGDSQSSTTTLQSSIGSIPPAIGPLMRVLVTIIAPIYWSLAQARGAAQNGFLLTQGTFQHESLLHFATGELLRVTHLARGAGGAGALRLDSVISGSVPESFGDAVLQVLALPLIPMTLMPGARGGPWPDPPLPAPPQDFSERYVRTGAGQLSGGSVQSFLRDGRLLRARCNHTIVFDPPAGPQPPRVQHLRARAIRASYDPAKQELRFQLRASLDAGADRDQCPLGFIPDPGQLYCVDLDECQTLNQCQHECRNSPGSYHCLCPTGYQL</sequence>
<keyword evidence="18" id="KW-1185">Reference proteome</keyword>
<name>A0A7K5QS58_9PASE</name>
<keyword evidence="6" id="KW-0732">Signal</keyword>
<dbReference type="PROSITE" id="PS00010">
    <property type="entry name" value="ASX_HYDROXYL"/>
    <property type="match status" value="1"/>
</dbReference>
<comment type="caution">
    <text evidence="13">Lacks conserved residue(s) required for the propagation of feature annotation.</text>
</comment>
<dbReference type="SMART" id="SM00682">
    <property type="entry name" value="G2F"/>
    <property type="match status" value="1"/>
</dbReference>
<evidence type="ECO:0000313" key="18">
    <source>
        <dbReference type="Proteomes" id="UP000566454"/>
    </source>
</evidence>
<dbReference type="OrthoDB" id="5985519at2759"/>
<dbReference type="GO" id="GO:0007156">
    <property type="term" value="P:homophilic cell adhesion via plasma membrane adhesion molecules"/>
    <property type="evidence" value="ECO:0007669"/>
    <property type="project" value="TreeGrafter"/>
</dbReference>
<dbReference type="InterPro" id="IPR013783">
    <property type="entry name" value="Ig-like_fold"/>
</dbReference>
<dbReference type="InterPro" id="IPR006605">
    <property type="entry name" value="G2_nidogen/fibulin_G2F"/>
</dbReference>
<reference evidence="17 18" key="1">
    <citation type="submission" date="2019-09" db="EMBL/GenBank/DDBJ databases">
        <title>Bird 10,000 Genomes (B10K) Project - Family phase.</title>
        <authorList>
            <person name="Zhang G."/>
        </authorList>
    </citation>
    <scope>NUCLEOTIDE SEQUENCE [LARGE SCALE GENOMIC DNA]</scope>
    <source>
        <strain evidence="17">B10K-DU-013-18</strain>
        <tissue evidence="17">Muscle</tissue>
    </source>
</reference>
<dbReference type="GO" id="GO:0030424">
    <property type="term" value="C:axon"/>
    <property type="evidence" value="ECO:0007669"/>
    <property type="project" value="TreeGrafter"/>
</dbReference>
<comment type="subcellular location">
    <subcellularLocation>
        <location evidence="1">Membrane</location>
    </subcellularLocation>
    <subcellularLocation>
        <location evidence="2">Secreted</location>
        <location evidence="2">Extracellular space</location>
        <location evidence="2">Extracellular matrix</location>
    </subcellularLocation>
</comment>
<keyword evidence="10 13" id="KW-1015">Disulfide bond</keyword>
<dbReference type="InterPro" id="IPR009030">
    <property type="entry name" value="Growth_fac_rcpt_cys_sf"/>
</dbReference>
<dbReference type="InterPro" id="IPR049883">
    <property type="entry name" value="NOTCH1_EGF-like"/>
</dbReference>
<dbReference type="GO" id="GO:0098632">
    <property type="term" value="F:cell-cell adhesion mediator activity"/>
    <property type="evidence" value="ECO:0007669"/>
    <property type="project" value="TreeGrafter"/>
</dbReference>
<keyword evidence="9" id="KW-0472">Membrane</keyword>
<dbReference type="Pfam" id="PF07645">
    <property type="entry name" value="EGF_CA"/>
    <property type="match status" value="1"/>
</dbReference>
<accession>A0A7K5QS58</accession>
<dbReference type="SUPFAM" id="SSF54511">
    <property type="entry name" value="GFP-like"/>
    <property type="match status" value="2"/>
</dbReference>
<dbReference type="PROSITE" id="PS01187">
    <property type="entry name" value="EGF_CA"/>
    <property type="match status" value="1"/>
</dbReference>
<evidence type="ECO:0000256" key="12">
    <source>
        <dbReference type="ARBA" id="ARBA00023319"/>
    </source>
</evidence>
<dbReference type="InterPro" id="IPR036179">
    <property type="entry name" value="Ig-like_dom_sf"/>
</dbReference>
<dbReference type="FunFam" id="2.60.40.10:FF:000004">
    <property type="entry name" value="DCC isoform 1"/>
    <property type="match status" value="1"/>
</dbReference>
<dbReference type="GO" id="GO:0005886">
    <property type="term" value="C:plasma membrane"/>
    <property type="evidence" value="ECO:0007669"/>
    <property type="project" value="TreeGrafter"/>
</dbReference>
<evidence type="ECO:0000256" key="3">
    <source>
        <dbReference type="ARBA" id="ARBA00022525"/>
    </source>
</evidence>
<dbReference type="SMART" id="SM00408">
    <property type="entry name" value="IGc2"/>
    <property type="match status" value="1"/>
</dbReference>
<keyword evidence="4" id="KW-0272">Extracellular matrix</keyword>
<feature type="non-terminal residue" evidence="17">
    <location>
        <position position="1"/>
    </location>
</feature>
<protein>
    <submittedName>
        <fullName evidence="17">HMCN2 protein</fullName>
    </submittedName>
</protein>
<feature type="domain" description="Ig-like" evidence="15">
    <location>
        <begin position="29"/>
        <end position="116"/>
    </location>
</feature>
<keyword evidence="12" id="KW-0393">Immunoglobulin domain</keyword>
<evidence type="ECO:0000259" key="16">
    <source>
        <dbReference type="PROSITE" id="PS50993"/>
    </source>
</evidence>
<gene>
    <name evidence="17" type="primary">Hmcn2</name>
    <name evidence="17" type="ORF">PRUHIM_R12097</name>
</gene>
<dbReference type="GO" id="GO:0005509">
    <property type="term" value="F:calcium ion binding"/>
    <property type="evidence" value="ECO:0007669"/>
    <property type="project" value="InterPro"/>
</dbReference>
<dbReference type="AlphaFoldDB" id="A0A7K5QS58"/>
<dbReference type="Gene3D" id="2.40.155.10">
    <property type="entry name" value="Green fluorescent protein"/>
    <property type="match status" value="1"/>
</dbReference>
<keyword evidence="11" id="KW-0325">Glycoprotein</keyword>
<dbReference type="PROSITE" id="PS50026">
    <property type="entry name" value="EGF_3"/>
    <property type="match status" value="1"/>
</dbReference>
<proteinExistence type="predicted"/>
<dbReference type="PROSITE" id="PS50835">
    <property type="entry name" value="IG_LIKE"/>
    <property type="match status" value="1"/>
</dbReference>
<dbReference type="Proteomes" id="UP000566454">
    <property type="component" value="Unassembled WGS sequence"/>
</dbReference>
<dbReference type="SUPFAM" id="SSF57184">
    <property type="entry name" value="Growth factor receptor domain"/>
    <property type="match status" value="1"/>
</dbReference>
<dbReference type="InterPro" id="IPR018097">
    <property type="entry name" value="EGF_Ca-bd_CS"/>
</dbReference>
<evidence type="ECO:0000256" key="10">
    <source>
        <dbReference type="ARBA" id="ARBA00023157"/>
    </source>
</evidence>
<dbReference type="Pfam" id="PF07474">
    <property type="entry name" value="G2F"/>
    <property type="match status" value="1"/>
</dbReference>
<keyword evidence="5 13" id="KW-0245">EGF-like domain</keyword>
<dbReference type="InterPro" id="IPR007110">
    <property type="entry name" value="Ig-like_dom"/>
</dbReference>
<feature type="domain" description="Nidogen G2 beta-barrel" evidence="16">
    <location>
        <begin position="120"/>
        <end position="370"/>
    </location>
</feature>
<dbReference type="InterPro" id="IPR001881">
    <property type="entry name" value="EGF-like_Ca-bd_dom"/>
</dbReference>
<evidence type="ECO:0000256" key="8">
    <source>
        <dbReference type="ARBA" id="ARBA00022837"/>
    </source>
</evidence>
<dbReference type="GO" id="GO:0007411">
    <property type="term" value="P:axon guidance"/>
    <property type="evidence" value="ECO:0007669"/>
    <property type="project" value="TreeGrafter"/>
</dbReference>
<dbReference type="InterPro" id="IPR003599">
    <property type="entry name" value="Ig_sub"/>
</dbReference>
<keyword evidence="7" id="KW-0677">Repeat</keyword>
<dbReference type="Gene3D" id="2.60.40.10">
    <property type="entry name" value="Immunoglobulins"/>
    <property type="match status" value="1"/>
</dbReference>
<dbReference type="SMART" id="SM00409">
    <property type="entry name" value="IG"/>
    <property type="match status" value="1"/>
</dbReference>
<keyword evidence="3" id="KW-0964">Secreted</keyword>
<evidence type="ECO:0000256" key="4">
    <source>
        <dbReference type="ARBA" id="ARBA00022530"/>
    </source>
</evidence>
<dbReference type="InterPro" id="IPR000742">
    <property type="entry name" value="EGF"/>
</dbReference>
<dbReference type="GO" id="GO:0070593">
    <property type="term" value="P:dendrite self-avoidance"/>
    <property type="evidence" value="ECO:0007669"/>
    <property type="project" value="TreeGrafter"/>
</dbReference>
<evidence type="ECO:0000259" key="14">
    <source>
        <dbReference type="PROSITE" id="PS50026"/>
    </source>
</evidence>
<dbReference type="Gene3D" id="2.10.25.10">
    <property type="entry name" value="Laminin"/>
    <property type="match status" value="1"/>
</dbReference>
<dbReference type="Pfam" id="PF13927">
    <property type="entry name" value="Ig_3"/>
    <property type="match status" value="1"/>
</dbReference>
<dbReference type="InterPro" id="IPR009017">
    <property type="entry name" value="GFP"/>
</dbReference>
<evidence type="ECO:0000256" key="7">
    <source>
        <dbReference type="ARBA" id="ARBA00022737"/>
    </source>
</evidence>
<evidence type="ECO:0000256" key="6">
    <source>
        <dbReference type="ARBA" id="ARBA00022729"/>
    </source>
</evidence>
<dbReference type="InterPro" id="IPR000152">
    <property type="entry name" value="EGF-type_Asp/Asn_hydroxyl_site"/>
</dbReference>